<name>A0A219AS84_METCM</name>
<dbReference type="RefSeq" id="XP_022286034.1">
    <property type="nucleotide sequence ID" value="XM_022429819.1"/>
</dbReference>
<evidence type="ECO:0000313" key="2">
    <source>
        <dbReference type="Proteomes" id="UP000078397"/>
    </source>
</evidence>
<accession>A0A219AS84</accession>
<dbReference type="Proteomes" id="UP000078397">
    <property type="component" value="Unassembled WGS sequence"/>
</dbReference>
<organism evidence="1 2">
    <name type="scientific">Pochonia chlamydosporia 170</name>
    <dbReference type="NCBI Taxonomy" id="1380566"/>
    <lineage>
        <taxon>Eukaryota</taxon>
        <taxon>Fungi</taxon>
        <taxon>Dikarya</taxon>
        <taxon>Ascomycota</taxon>
        <taxon>Pezizomycotina</taxon>
        <taxon>Sordariomycetes</taxon>
        <taxon>Hypocreomycetidae</taxon>
        <taxon>Hypocreales</taxon>
        <taxon>Clavicipitaceae</taxon>
        <taxon>Pochonia</taxon>
    </lineage>
</organism>
<comment type="caution">
    <text evidence="1">The sequence shown here is derived from an EMBL/GenBank/DDBJ whole genome shotgun (WGS) entry which is preliminary data.</text>
</comment>
<protein>
    <submittedName>
        <fullName evidence="1">Uncharacterized protein</fullName>
    </submittedName>
</protein>
<evidence type="ECO:0000313" key="1">
    <source>
        <dbReference type="EMBL" id="OWT43631.1"/>
    </source>
</evidence>
<dbReference type="GeneID" id="33937024"/>
<sequence>MNAQVFGISDSRPTCRPCRILNSPSWLGYQDGSCCWRIYPCRWVVKQCMQTPLRHYVLDKHLDIGSVSRKEALPRLCRPTLVRDQVFVNDAGPSSGAISEL</sequence>
<dbReference type="AlphaFoldDB" id="A0A219AS84"/>
<dbReference type="EMBL" id="LSBJ02000001">
    <property type="protein sequence ID" value="OWT43631.1"/>
    <property type="molecule type" value="Genomic_DNA"/>
</dbReference>
<reference evidence="1 2" key="1">
    <citation type="journal article" date="2016" name="PLoS Pathog.">
        <title>Biosynthesis of antibiotic leucinostatins in bio-control fungus Purpureocillium lilacinum and their inhibition on phytophthora revealed by genome mining.</title>
        <authorList>
            <person name="Wang G."/>
            <person name="Liu Z."/>
            <person name="Lin R."/>
            <person name="Li E."/>
            <person name="Mao Z."/>
            <person name="Ling J."/>
            <person name="Yang Y."/>
            <person name="Yin W.B."/>
            <person name="Xie B."/>
        </authorList>
    </citation>
    <scope>NUCLEOTIDE SEQUENCE [LARGE SCALE GENOMIC DNA]</scope>
    <source>
        <strain evidence="1">170</strain>
    </source>
</reference>
<keyword evidence="2" id="KW-1185">Reference proteome</keyword>
<gene>
    <name evidence="1" type="ORF">VFPPC_18166</name>
</gene>
<dbReference type="KEGG" id="pchm:VFPPC_18166"/>
<proteinExistence type="predicted"/>